<reference evidence="1 2" key="1">
    <citation type="submission" date="2018-05" db="EMBL/GenBank/DDBJ databases">
        <title>Draft genome sequence of Rhodanobacter denitrificans Yn1 isolated from gold copper mine.</title>
        <authorList>
            <person name="Yang N."/>
            <person name="Mazhar H.S."/>
            <person name="Rensing C."/>
        </authorList>
    </citation>
    <scope>NUCLEOTIDE SEQUENCE [LARGE SCALE GENOMIC DNA]</scope>
    <source>
        <strain evidence="1 2">Yn1</strain>
    </source>
</reference>
<protein>
    <submittedName>
        <fullName evidence="1">Uncharacterized protein</fullName>
    </submittedName>
</protein>
<comment type="caution">
    <text evidence="1">The sequence shown here is derived from an EMBL/GenBank/DDBJ whole genome shotgun (WGS) entry which is preliminary data.</text>
</comment>
<name>A0A368KHP4_9GAMM</name>
<dbReference type="EMBL" id="QFWQ01000002">
    <property type="protein sequence ID" value="RCS31431.1"/>
    <property type="molecule type" value="Genomic_DNA"/>
</dbReference>
<dbReference type="AlphaFoldDB" id="A0A368KHP4"/>
<accession>A0A368KHP4</accession>
<keyword evidence="2" id="KW-1185">Reference proteome</keyword>
<dbReference type="RefSeq" id="WP_114340616.1">
    <property type="nucleotide sequence ID" value="NZ_QFWQ01000002.1"/>
</dbReference>
<evidence type="ECO:0000313" key="1">
    <source>
        <dbReference type="EMBL" id="RCS31431.1"/>
    </source>
</evidence>
<sequence>MPSLENIASQGPNKVGIWGFHGSITVQHVAAAVKQIAGQLNGAGHSIHIMSGTHGYCAGKVGAVATRDERFAQEDRRLVSPHTADNHPVTLVVHDFNNQVPTGPDPVTAVMAKLNQDIRALVPSGGAACNTFLLAYCCSAGTR</sequence>
<evidence type="ECO:0000313" key="2">
    <source>
        <dbReference type="Proteomes" id="UP000252387"/>
    </source>
</evidence>
<dbReference type="Proteomes" id="UP000252387">
    <property type="component" value="Unassembled WGS sequence"/>
</dbReference>
<dbReference type="OrthoDB" id="8963198at2"/>
<organism evidence="1 2">
    <name type="scientific">Rhodanobacter denitrificans</name>
    <dbReference type="NCBI Taxonomy" id="666685"/>
    <lineage>
        <taxon>Bacteria</taxon>
        <taxon>Pseudomonadati</taxon>
        <taxon>Pseudomonadota</taxon>
        <taxon>Gammaproteobacteria</taxon>
        <taxon>Lysobacterales</taxon>
        <taxon>Rhodanobacteraceae</taxon>
        <taxon>Rhodanobacter</taxon>
    </lineage>
</organism>
<proteinExistence type="predicted"/>
<gene>
    <name evidence="1" type="ORF">DEO45_01790</name>
</gene>